<dbReference type="Gramene" id="PSS11216">
    <property type="protein sequence ID" value="PSS11216"/>
    <property type="gene ID" value="CEY00_Acc15552"/>
</dbReference>
<sequence length="778" mass="88386">MAAPDNVELEAAKFLQKLIQESTDEPRKLAAKLYVILQHLRSSGKENSMPYQVISRAMEIVINQHGLDVEALNSLRLPLTGGTHMGDSSSTHFAGSSRAAEIERDSKQGIAENEGLGLECFASCEHHETREKNDNKTHEPAFMEIKRVLKLVCKIYQLPLALTWVPCEACTTLFPVKDLCIFLEFSTICYLSDFSVDWLGHHLRNGIVVDSALSSPNLLYCPDVTQFSMAEYPFAHFAQKCRLRDCFAISLRSDYTGNDIYVLEIFLPARNKDEDPLSSLSKILETMKKEFKTFRLAAGGELGEKLSVEVIEFQNGQKRHYVQTLQVTGSLPSLEPLQNGGQIMELDSSDHHSIDAEQCEIDVTHPQELGTKKTSDREHKNTGLKIEILYADILHYSKLRRRDAARNLQVSISTFKRVCRQYGINRWPPRSVDKVFPPRPSHVDHQEEAPQLNSNLPCNHASSSIAHTQPHDTVMQNANTVNIKAKYVEGLMVVFPLSLSSTLEELYECIETRLPLSRATYHACYIDGDNDKITITCNQDLQFWLCHSPRSPGSNAVVLHIDPISQVYHTKSVTPVSYVDCFPASLRPYIQHVKDVVFDGNCGFRAIAGLMNIGEEDGWVQVRRDLLTELNLHVDDYKIMYGGQRRIDELTHCLSWFDGRPKMDQWMTMPDMGHLIASRYNVVLYHLSDKQCLTFLPLRSLPIPAASRREITIGFVNNNHFVEVFLLPDHPVPPVASSWTRYRYQRAQGWDTTYNRQIQLFKELVDYNVTPTDAICLD</sequence>
<accession>A0A2R6QMR0</accession>
<evidence type="ECO:0000259" key="5">
    <source>
        <dbReference type="PROSITE" id="PS51519"/>
    </source>
</evidence>
<gene>
    <name evidence="7" type="ORF">CEY00_Acc15552</name>
</gene>
<dbReference type="Proteomes" id="UP000241394">
    <property type="component" value="Chromosome LG14"/>
</dbReference>
<feature type="domain" description="RWP-RK" evidence="5">
    <location>
        <begin position="371"/>
        <end position="455"/>
    </location>
</feature>
<protein>
    <submittedName>
        <fullName evidence="7">Uncharacterized protein</fullName>
    </submittedName>
</protein>
<dbReference type="InParanoid" id="A0A2R6QMR0"/>
<proteinExistence type="predicted"/>
<dbReference type="InterPro" id="IPR000270">
    <property type="entry name" value="PB1_dom"/>
</dbReference>
<dbReference type="STRING" id="1590841.A0A2R6QMR0"/>
<dbReference type="Pfam" id="PF00564">
    <property type="entry name" value="PB1"/>
    <property type="match status" value="1"/>
</dbReference>
<dbReference type="PANTHER" id="PTHR32002">
    <property type="entry name" value="PROTEIN NLP8"/>
    <property type="match status" value="1"/>
</dbReference>
<dbReference type="InterPro" id="IPR053793">
    <property type="entry name" value="PB1-like"/>
</dbReference>
<evidence type="ECO:0000259" key="6">
    <source>
        <dbReference type="PROSITE" id="PS51745"/>
    </source>
</evidence>
<dbReference type="OrthoDB" id="1503511at2759"/>
<dbReference type="EMBL" id="NKQK01000014">
    <property type="protein sequence ID" value="PSS11216.1"/>
    <property type="molecule type" value="Genomic_DNA"/>
</dbReference>
<keyword evidence="3" id="KW-0804">Transcription</keyword>
<organism evidence="7 8">
    <name type="scientific">Actinidia chinensis var. chinensis</name>
    <name type="common">Chinese soft-hair kiwi</name>
    <dbReference type="NCBI Taxonomy" id="1590841"/>
    <lineage>
        <taxon>Eukaryota</taxon>
        <taxon>Viridiplantae</taxon>
        <taxon>Streptophyta</taxon>
        <taxon>Embryophyta</taxon>
        <taxon>Tracheophyta</taxon>
        <taxon>Spermatophyta</taxon>
        <taxon>Magnoliopsida</taxon>
        <taxon>eudicotyledons</taxon>
        <taxon>Gunneridae</taxon>
        <taxon>Pentapetalae</taxon>
        <taxon>asterids</taxon>
        <taxon>Ericales</taxon>
        <taxon>Actinidiaceae</taxon>
        <taxon>Actinidia</taxon>
    </lineage>
</organism>
<dbReference type="PROSITE" id="PS51745">
    <property type="entry name" value="PB1"/>
    <property type="match status" value="1"/>
</dbReference>
<dbReference type="SUPFAM" id="SSF54277">
    <property type="entry name" value="CAD &amp; PB1 domains"/>
    <property type="match status" value="1"/>
</dbReference>
<evidence type="ECO:0000313" key="8">
    <source>
        <dbReference type="Proteomes" id="UP000241394"/>
    </source>
</evidence>
<evidence type="ECO:0000256" key="1">
    <source>
        <dbReference type="ARBA" id="ARBA00023015"/>
    </source>
</evidence>
<reference evidence="7 8" key="1">
    <citation type="submission" date="2017-07" db="EMBL/GenBank/DDBJ databases">
        <title>An improved, manually edited Actinidia chinensis var. chinensis (kiwifruit) genome highlights the challenges associated with draft genomes and gene prediction in plants.</title>
        <authorList>
            <person name="Pilkington S."/>
            <person name="Crowhurst R."/>
            <person name="Hilario E."/>
            <person name="Nardozza S."/>
            <person name="Fraser L."/>
            <person name="Peng Y."/>
            <person name="Gunaseelan K."/>
            <person name="Simpson R."/>
            <person name="Tahir J."/>
            <person name="Deroles S."/>
            <person name="Templeton K."/>
            <person name="Luo Z."/>
            <person name="Davy M."/>
            <person name="Cheng C."/>
            <person name="Mcneilage M."/>
            <person name="Scaglione D."/>
            <person name="Liu Y."/>
            <person name="Zhang Q."/>
            <person name="Datson P."/>
            <person name="De Silva N."/>
            <person name="Gardiner S."/>
            <person name="Bassett H."/>
            <person name="Chagne D."/>
            <person name="Mccallum J."/>
            <person name="Dzierzon H."/>
            <person name="Deng C."/>
            <person name="Wang Y.-Y."/>
            <person name="Barron N."/>
            <person name="Manako K."/>
            <person name="Bowen J."/>
            <person name="Foster T."/>
            <person name="Erridge Z."/>
            <person name="Tiffin H."/>
            <person name="Waite C."/>
            <person name="Davies K."/>
            <person name="Grierson E."/>
            <person name="Laing W."/>
            <person name="Kirk R."/>
            <person name="Chen X."/>
            <person name="Wood M."/>
            <person name="Montefiori M."/>
            <person name="Brummell D."/>
            <person name="Schwinn K."/>
            <person name="Catanach A."/>
            <person name="Fullerton C."/>
            <person name="Li D."/>
            <person name="Meiyalaghan S."/>
            <person name="Nieuwenhuizen N."/>
            <person name="Read N."/>
            <person name="Prakash R."/>
            <person name="Hunter D."/>
            <person name="Zhang H."/>
            <person name="Mckenzie M."/>
            <person name="Knabel M."/>
            <person name="Harris A."/>
            <person name="Allan A."/>
            <person name="Chen A."/>
            <person name="Janssen B."/>
            <person name="Plunkett B."/>
            <person name="Dwamena C."/>
            <person name="Voogd C."/>
            <person name="Leif D."/>
            <person name="Lafferty D."/>
            <person name="Souleyre E."/>
            <person name="Varkonyi-Gasic E."/>
            <person name="Gambi F."/>
            <person name="Hanley J."/>
            <person name="Yao J.-L."/>
            <person name="Cheung J."/>
            <person name="David K."/>
            <person name="Warren B."/>
            <person name="Marsh K."/>
            <person name="Snowden K."/>
            <person name="Lin-Wang K."/>
            <person name="Brian L."/>
            <person name="Martinez-Sanchez M."/>
            <person name="Wang M."/>
            <person name="Ileperuma N."/>
            <person name="Macnee N."/>
            <person name="Campin R."/>
            <person name="Mcatee P."/>
            <person name="Drummond R."/>
            <person name="Espley R."/>
            <person name="Ireland H."/>
            <person name="Wu R."/>
            <person name="Atkinson R."/>
            <person name="Karunairetnam S."/>
            <person name="Bulley S."/>
            <person name="Chunkath S."/>
            <person name="Hanley Z."/>
            <person name="Storey R."/>
            <person name="Thrimawithana A."/>
            <person name="Thomson S."/>
            <person name="David C."/>
            <person name="Testolin R."/>
        </authorList>
    </citation>
    <scope>NUCLEOTIDE SEQUENCE [LARGE SCALE GENOMIC DNA]</scope>
    <source>
        <strain evidence="8">cv. Red5</strain>
        <tissue evidence="7">Young leaf</tissue>
    </source>
</reference>
<evidence type="ECO:0000256" key="2">
    <source>
        <dbReference type="ARBA" id="ARBA00023125"/>
    </source>
</evidence>
<keyword evidence="1" id="KW-0805">Transcription regulation</keyword>
<dbReference type="PROSITE" id="PS51519">
    <property type="entry name" value="RWP_RK"/>
    <property type="match status" value="1"/>
</dbReference>
<evidence type="ECO:0000313" key="7">
    <source>
        <dbReference type="EMBL" id="PSS11216.1"/>
    </source>
</evidence>
<dbReference type="Pfam" id="PF22922">
    <property type="entry name" value="GAF_NLP"/>
    <property type="match status" value="1"/>
</dbReference>
<evidence type="ECO:0000256" key="3">
    <source>
        <dbReference type="ARBA" id="ARBA00023163"/>
    </source>
</evidence>
<dbReference type="GO" id="GO:0003700">
    <property type="term" value="F:DNA-binding transcription factor activity"/>
    <property type="evidence" value="ECO:0007669"/>
    <property type="project" value="InterPro"/>
</dbReference>
<dbReference type="Gene3D" id="3.10.20.90">
    <property type="entry name" value="Phosphatidylinositol 3-kinase Catalytic Subunit, Chain A, domain 1"/>
    <property type="match status" value="1"/>
</dbReference>
<comment type="caution">
    <text evidence="7">The sequence shown here is derived from an EMBL/GenBank/DDBJ whole genome shotgun (WGS) entry which is preliminary data.</text>
</comment>
<reference evidence="8" key="2">
    <citation type="journal article" date="2018" name="BMC Genomics">
        <title>A manually annotated Actinidia chinensis var. chinensis (kiwifruit) genome highlights the challenges associated with draft genomes and gene prediction in plants.</title>
        <authorList>
            <person name="Pilkington S.M."/>
            <person name="Crowhurst R."/>
            <person name="Hilario E."/>
            <person name="Nardozza S."/>
            <person name="Fraser L."/>
            <person name="Peng Y."/>
            <person name="Gunaseelan K."/>
            <person name="Simpson R."/>
            <person name="Tahir J."/>
            <person name="Deroles S.C."/>
            <person name="Templeton K."/>
            <person name="Luo Z."/>
            <person name="Davy M."/>
            <person name="Cheng C."/>
            <person name="McNeilage M."/>
            <person name="Scaglione D."/>
            <person name="Liu Y."/>
            <person name="Zhang Q."/>
            <person name="Datson P."/>
            <person name="De Silva N."/>
            <person name="Gardiner S.E."/>
            <person name="Bassett H."/>
            <person name="Chagne D."/>
            <person name="McCallum J."/>
            <person name="Dzierzon H."/>
            <person name="Deng C."/>
            <person name="Wang Y.Y."/>
            <person name="Barron L."/>
            <person name="Manako K."/>
            <person name="Bowen J."/>
            <person name="Foster T.M."/>
            <person name="Erridge Z.A."/>
            <person name="Tiffin H."/>
            <person name="Waite C.N."/>
            <person name="Davies K.M."/>
            <person name="Grierson E.P."/>
            <person name="Laing W.A."/>
            <person name="Kirk R."/>
            <person name="Chen X."/>
            <person name="Wood M."/>
            <person name="Montefiori M."/>
            <person name="Brummell D.A."/>
            <person name="Schwinn K.E."/>
            <person name="Catanach A."/>
            <person name="Fullerton C."/>
            <person name="Li D."/>
            <person name="Meiyalaghan S."/>
            <person name="Nieuwenhuizen N."/>
            <person name="Read N."/>
            <person name="Prakash R."/>
            <person name="Hunter D."/>
            <person name="Zhang H."/>
            <person name="McKenzie M."/>
            <person name="Knabel M."/>
            <person name="Harris A."/>
            <person name="Allan A.C."/>
            <person name="Gleave A."/>
            <person name="Chen A."/>
            <person name="Janssen B.J."/>
            <person name="Plunkett B."/>
            <person name="Ampomah-Dwamena C."/>
            <person name="Voogd C."/>
            <person name="Leif D."/>
            <person name="Lafferty D."/>
            <person name="Souleyre E.J.F."/>
            <person name="Varkonyi-Gasic E."/>
            <person name="Gambi F."/>
            <person name="Hanley J."/>
            <person name="Yao J.L."/>
            <person name="Cheung J."/>
            <person name="David K.M."/>
            <person name="Warren B."/>
            <person name="Marsh K."/>
            <person name="Snowden K.C."/>
            <person name="Lin-Wang K."/>
            <person name="Brian L."/>
            <person name="Martinez-Sanchez M."/>
            <person name="Wang M."/>
            <person name="Ileperuma N."/>
            <person name="Macnee N."/>
            <person name="Campin R."/>
            <person name="McAtee P."/>
            <person name="Drummond R.S.M."/>
            <person name="Espley R.V."/>
            <person name="Ireland H.S."/>
            <person name="Wu R."/>
            <person name="Atkinson R.G."/>
            <person name="Karunairetnam S."/>
            <person name="Bulley S."/>
            <person name="Chunkath S."/>
            <person name="Hanley Z."/>
            <person name="Storey R."/>
            <person name="Thrimawithana A.H."/>
            <person name="Thomson S."/>
            <person name="David C."/>
            <person name="Testolin R."/>
            <person name="Huang H."/>
            <person name="Hellens R.P."/>
            <person name="Schaffer R.J."/>
        </authorList>
    </citation>
    <scope>NUCLEOTIDE SEQUENCE [LARGE SCALE GENOMIC DNA]</scope>
    <source>
        <strain evidence="8">cv. Red5</strain>
    </source>
</reference>
<dbReference type="InterPro" id="IPR055081">
    <property type="entry name" value="NLP1-9_GAF"/>
</dbReference>
<dbReference type="AlphaFoldDB" id="A0A2R6QMR0"/>
<dbReference type="Pfam" id="PF02042">
    <property type="entry name" value="RWP-RK"/>
    <property type="match status" value="1"/>
</dbReference>
<keyword evidence="8" id="KW-1185">Reference proteome</keyword>
<dbReference type="PANTHER" id="PTHR32002:SF49">
    <property type="entry name" value="BILE ACID:SODIUM SYMPORTER_ARSENICAL RESISTANCE PROTEIN ACR3-RELATED"/>
    <property type="match status" value="1"/>
</dbReference>
<dbReference type="InterPro" id="IPR045012">
    <property type="entry name" value="NLP"/>
</dbReference>
<evidence type="ECO:0000256" key="4">
    <source>
        <dbReference type="ARBA" id="ARBA00023242"/>
    </source>
</evidence>
<dbReference type="CDD" id="cd05992">
    <property type="entry name" value="PB1"/>
    <property type="match status" value="1"/>
</dbReference>
<feature type="domain" description="PB1" evidence="6">
    <location>
        <begin position="480"/>
        <end position="564"/>
    </location>
</feature>
<dbReference type="GO" id="GO:0003677">
    <property type="term" value="F:DNA binding"/>
    <property type="evidence" value="ECO:0007669"/>
    <property type="project" value="UniProtKB-KW"/>
</dbReference>
<keyword evidence="4" id="KW-0539">Nucleus</keyword>
<dbReference type="InterPro" id="IPR003035">
    <property type="entry name" value="RWP-RK_dom"/>
</dbReference>
<dbReference type="SMART" id="SM00666">
    <property type="entry name" value="PB1"/>
    <property type="match status" value="1"/>
</dbReference>
<keyword evidence="2" id="KW-0238">DNA-binding</keyword>
<dbReference type="CDD" id="cd22744">
    <property type="entry name" value="OTU"/>
    <property type="match status" value="1"/>
</dbReference>
<name>A0A2R6QMR0_ACTCC</name>